<evidence type="ECO:0000256" key="7">
    <source>
        <dbReference type="ARBA" id="ARBA00023163"/>
    </source>
</evidence>
<keyword evidence="1" id="KW-0963">Cytoplasm</keyword>
<evidence type="ECO:0000256" key="8">
    <source>
        <dbReference type="ARBA" id="ARBA00025431"/>
    </source>
</evidence>
<keyword evidence="5" id="KW-1015">Disulfide bond</keyword>
<keyword evidence="3" id="KW-0805">Transcription regulation</keyword>
<evidence type="ECO:0000256" key="3">
    <source>
        <dbReference type="ARBA" id="ARBA00023015"/>
    </source>
</evidence>
<dbReference type="Gene3D" id="1.10.4000.10">
    <property type="entry name" value="Flagellar transcriptional activator FlhD"/>
    <property type="match status" value="1"/>
</dbReference>
<evidence type="ECO:0000256" key="1">
    <source>
        <dbReference type="ARBA" id="ARBA00022490"/>
    </source>
</evidence>
<accession>A0A6P2NUM2</accession>
<dbReference type="RefSeq" id="WP_175024194.1">
    <property type="nucleotide sequence ID" value="NZ_CABVQC010000033.1"/>
</dbReference>
<evidence type="ECO:0000313" key="10">
    <source>
        <dbReference type="Proteomes" id="UP000494261"/>
    </source>
</evidence>
<reference evidence="9 10" key="1">
    <citation type="submission" date="2019-09" db="EMBL/GenBank/DDBJ databases">
        <authorList>
            <person name="Depoorter E."/>
        </authorList>
    </citation>
    <scope>NUCLEOTIDE SEQUENCE [LARGE SCALE GENOMIC DNA]</scope>
    <source>
        <strain evidence="9">LMG 13014</strain>
    </source>
</reference>
<dbReference type="GO" id="GO:0003677">
    <property type="term" value="F:DNA binding"/>
    <property type="evidence" value="ECO:0007669"/>
    <property type="project" value="UniProtKB-KW"/>
</dbReference>
<keyword evidence="2" id="KW-1005">Bacterial flagellum biogenesis</keyword>
<keyword evidence="6" id="KW-0010">Activator</keyword>
<dbReference type="EMBL" id="CABVQC010000033">
    <property type="protein sequence ID" value="VWB98283.1"/>
    <property type="molecule type" value="Genomic_DNA"/>
</dbReference>
<dbReference type="GO" id="GO:0045893">
    <property type="term" value="P:positive regulation of DNA-templated transcription"/>
    <property type="evidence" value="ECO:0007669"/>
    <property type="project" value="InterPro"/>
</dbReference>
<evidence type="ECO:0000256" key="2">
    <source>
        <dbReference type="ARBA" id="ARBA00022795"/>
    </source>
</evidence>
<keyword evidence="7" id="KW-0804">Transcription</keyword>
<dbReference type="Proteomes" id="UP000494261">
    <property type="component" value="Unassembled WGS sequence"/>
</dbReference>
<evidence type="ECO:0000256" key="4">
    <source>
        <dbReference type="ARBA" id="ARBA00023125"/>
    </source>
</evidence>
<sequence>MTKGPSASDGRGKLLTNSVALVPEIRKLNISFLTLARKLLASGRSDALASLGISQEMADVLVAMPETEITKLANTNLLLCRFYFGSHVLAELIAKPHWEELVVRDSALAMDEDRTVVDE</sequence>
<proteinExistence type="predicted"/>
<dbReference type="InterPro" id="IPR023559">
    <property type="entry name" value="Flagellar_FlhD"/>
</dbReference>
<comment type="function">
    <text evidence="8">Functions in complex with FlhC as a master transcriptional regulator that regulates transcription of several flagellar and non-flagellar operons by binding to their promoter region. Activates expression of class 2 flagellar genes, including fliA, which is a flagellum-specific sigma factor that turns on the class 3 genes. Also regulates genes whose products function in a variety of physiological pathways.</text>
</comment>
<dbReference type="SUPFAM" id="SSF63592">
    <property type="entry name" value="Flagellar transcriptional activator FlhD"/>
    <property type="match status" value="1"/>
</dbReference>
<protein>
    <submittedName>
        <fullName evidence="9">Transcriptional regulator</fullName>
    </submittedName>
</protein>
<dbReference type="GO" id="GO:0044780">
    <property type="term" value="P:bacterial-type flagellum assembly"/>
    <property type="evidence" value="ECO:0007669"/>
    <property type="project" value="InterPro"/>
</dbReference>
<dbReference type="InterPro" id="IPR036194">
    <property type="entry name" value="FlhD_sf"/>
</dbReference>
<name>A0A6P2NUM2_9BURK</name>
<keyword evidence="4" id="KW-0238">DNA-binding</keyword>
<dbReference type="Pfam" id="PF05247">
    <property type="entry name" value="FlhD"/>
    <property type="match status" value="1"/>
</dbReference>
<evidence type="ECO:0000313" key="9">
    <source>
        <dbReference type="EMBL" id="VWB98283.1"/>
    </source>
</evidence>
<evidence type="ECO:0000256" key="6">
    <source>
        <dbReference type="ARBA" id="ARBA00023159"/>
    </source>
</evidence>
<dbReference type="AlphaFoldDB" id="A0A6P2NUM2"/>
<organism evidence="9 10">
    <name type="scientific">Burkholderia aenigmatica</name>
    <dbReference type="NCBI Taxonomy" id="2015348"/>
    <lineage>
        <taxon>Bacteria</taxon>
        <taxon>Pseudomonadati</taxon>
        <taxon>Pseudomonadota</taxon>
        <taxon>Betaproteobacteria</taxon>
        <taxon>Burkholderiales</taxon>
        <taxon>Burkholderiaceae</taxon>
        <taxon>Burkholderia</taxon>
        <taxon>Burkholderia cepacia complex</taxon>
    </lineage>
</organism>
<gene>
    <name evidence="9" type="ORF">BLA13014_04598</name>
</gene>
<evidence type="ECO:0000256" key="5">
    <source>
        <dbReference type="ARBA" id="ARBA00023157"/>
    </source>
</evidence>